<protein>
    <submittedName>
        <fullName evidence="4">Uncharacterized protein</fullName>
    </submittedName>
</protein>
<evidence type="ECO:0000256" key="2">
    <source>
        <dbReference type="SAM" id="MobiDB-lite"/>
    </source>
</evidence>
<feature type="coiled-coil region" evidence="1">
    <location>
        <begin position="160"/>
        <end position="187"/>
    </location>
</feature>
<feature type="compositionally biased region" description="Polar residues" evidence="2">
    <location>
        <begin position="318"/>
        <end position="328"/>
    </location>
</feature>
<dbReference type="EMBL" id="CP025704">
    <property type="protein sequence ID" value="AUO00056.1"/>
    <property type="molecule type" value="Genomic_DNA"/>
</dbReference>
<evidence type="ECO:0000313" key="4">
    <source>
        <dbReference type="EMBL" id="AUO00056.1"/>
    </source>
</evidence>
<keyword evidence="1" id="KW-0175">Coiled coil</keyword>
<dbReference type="Proteomes" id="UP000235584">
    <property type="component" value="Chromosome"/>
</dbReference>
<keyword evidence="3" id="KW-0732">Signal</keyword>
<gene>
    <name evidence="4" type="ORF">C0V70_18485</name>
</gene>
<evidence type="ECO:0000313" key="5">
    <source>
        <dbReference type="Proteomes" id="UP000235584"/>
    </source>
</evidence>
<proteinExistence type="predicted"/>
<organism evidence="4 5">
    <name type="scientific">Bacteriovorax stolpii</name>
    <name type="common">Bdellovibrio stolpii</name>
    <dbReference type="NCBI Taxonomy" id="960"/>
    <lineage>
        <taxon>Bacteria</taxon>
        <taxon>Pseudomonadati</taxon>
        <taxon>Bdellovibrionota</taxon>
        <taxon>Bacteriovoracia</taxon>
        <taxon>Bacteriovoracales</taxon>
        <taxon>Bacteriovoracaceae</taxon>
        <taxon>Bacteriovorax</taxon>
    </lineage>
</organism>
<feature type="chain" id="PRO_5043343833" evidence="3">
    <location>
        <begin position="21"/>
        <end position="334"/>
    </location>
</feature>
<evidence type="ECO:0000256" key="3">
    <source>
        <dbReference type="SAM" id="SignalP"/>
    </source>
</evidence>
<feature type="signal peptide" evidence="3">
    <location>
        <begin position="1"/>
        <end position="20"/>
    </location>
</feature>
<sequence>MTKYISLWLIVLVTALSASAADVEKETLDYLAKKTIEDFHHGIEKYNTSKDVGVPAIKKIKAQVYQFKANTNTVHFSIVNYLNDQIYVNNRLVTKSTFGLPKTTSWFDRLITPAHAEDGDLDAESTKIILTALGGLSRNLEEVGMICFAGCQKEIREKNLKKIIATLDRENNECAEAAEAQEDTINKFSSYKMVSMLHSTFSPEFQSVKNLFQKVAEANRKSVSAFMENKLAIEKNYQSCVGIMTAGTVADGSYDSMSRGIAVLKAGGVASMAMESAIEQAKSVCVKMDSLKSCLLTVKKNLAAINNIKRAEKRRTGQEYSPQENLPNIDTIAR</sequence>
<name>A0A2K9NYJ6_BACTC</name>
<feature type="region of interest" description="Disordered" evidence="2">
    <location>
        <begin position="313"/>
        <end position="334"/>
    </location>
</feature>
<dbReference type="AlphaFoldDB" id="A0A2K9NYJ6"/>
<evidence type="ECO:0000256" key="1">
    <source>
        <dbReference type="SAM" id="Coils"/>
    </source>
</evidence>
<dbReference type="KEGG" id="bsto:C0V70_18485"/>
<dbReference type="RefSeq" id="WP_102245343.1">
    <property type="nucleotide sequence ID" value="NZ_CP025704.1"/>
</dbReference>
<accession>A0A2K9NYJ6</accession>
<reference evidence="4 5" key="1">
    <citation type="submission" date="2018-01" db="EMBL/GenBank/DDBJ databases">
        <title>Complete genome sequence of Bacteriovorax stolpii DSM12778.</title>
        <authorList>
            <person name="Tang B."/>
            <person name="Chang J."/>
        </authorList>
    </citation>
    <scope>NUCLEOTIDE SEQUENCE [LARGE SCALE GENOMIC DNA]</scope>
    <source>
        <strain evidence="4 5">DSM 12778</strain>
    </source>
</reference>
<keyword evidence="5" id="KW-1185">Reference proteome</keyword>